<evidence type="ECO:0000313" key="2">
    <source>
        <dbReference type="Proteomes" id="UP001185873"/>
    </source>
</evidence>
<protein>
    <submittedName>
        <fullName evidence="1">Uncharacterized protein</fullName>
    </submittedName>
</protein>
<proteinExistence type="predicted"/>
<reference evidence="1" key="1">
    <citation type="submission" date="2023-10" db="EMBL/GenBank/DDBJ databases">
        <title>Development of a sustainable strategy for remediation of hydrocarbon-contaminated territories based on the waste exchange concept.</title>
        <authorList>
            <person name="Krivoruchko A."/>
        </authorList>
    </citation>
    <scope>NUCLEOTIDE SEQUENCE</scope>
    <source>
        <strain evidence="1">IEGM 1175</strain>
    </source>
</reference>
<dbReference type="RefSeq" id="WP_317470762.1">
    <property type="nucleotide sequence ID" value="NZ_JAWLKJ010000003.1"/>
</dbReference>
<dbReference type="EMBL" id="JAWLKJ010000003">
    <property type="protein sequence ID" value="MDV6300228.1"/>
    <property type="molecule type" value="Genomic_DNA"/>
</dbReference>
<sequence length="86" mass="9438">MTTATTATSLAPSNSIQWDMTARVPDWVILGRIRELIVAGLPVPDDMCDPDDIADYLPALVAAGHKHHEIERATGVKPSRHLPRRT</sequence>
<organism evidence="1 2">
    <name type="scientific">Dietzia maris</name>
    <dbReference type="NCBI Taxonomy" id="37915"/>
    <lineage>
        <taxon>Bacteria</taxon>
        <taxon>Bacillati</taxon>
        <taxon>Actinomycetota</taxon>
        <taxon>Actinomycetes</taxon>
        <taxon>Mycobacteriales</taxon>
        <taxon>Dietziaceae</taxon>
        <taxon>Dietzia</taxon>
    </lineage>
</organism>
<accession>A0AAE4QZW0</accession>
<comment type="caution">
    <text evidence="1">The sequence shown here is derived from an EMBL/GenBank/DDBJ whole genome shotgun (WGS) entry which is preliminary data.</text>
</comment>
<name>A0AAE4QZW0_9ACTN</name>
<evidence type="ECO:0000313" key="1">
    <source>
        <dbReference type="EMBL" id="MDV6300228.1"/>
    </source>
</evidence>
<gene>
    <name evidence="1" type="ORF">R3P82_14065</name>
</gene>
<dbReference type="AlphaFoldDB" id="A0AAE4QZW0"/>
<dbReference type="Proteomes" id="UP001185873">
    <property type="component" value="Unassembled WGS sequence"/>
</dbReference>